<evidence type="ECO:0000256" key="2">
    <source>
        <dbReference type="ARBA" id="ARBA00023163"/>
    </source>
</evidence>
<dbReference type="InterPro" id="IPR036643">
    <property type="entry name" value="RNApol_insert_sf"/>
</dbReference>
<dbReference type="Gene3D" id="2.170.120.12">
    <property type="entry name" value="DNA-directed RNA polymerase, insert domain"/>
    <property type="match status" value="1"/>
</dbReference>
<sequence>MNNPISVRQDIRLFKLWPGERVKLEAYAVKGFGKRNVKWSPVATAYYKPAKKVKIRGIIPEPYATKFKTECPTNVFDIEDIEGIRQLTVARSAKCINCGRCCSVDFVTVAHTFYCSYYSVDGKFFSDGDIQGRRESLE</sequence>
<dbReference type="AlphaFoldDB" id="A0AA88DFT8"/>
<dbReference type="SUPFAM" id="SSF56553">
    <property type="entry name" value="Insert subdomain of RNA polymerase alpha subunit"/>
    <property type="match status" value="1"/>
</dbReference>
<dbReference type="InterPro" id="IPR050518">
    <property type="entry name" value="Rpo3/RPB3_RNA_Pol_subunit"/>
</dbReference>
<dbReference type="GO" id="GO:0006351">
    <property type="term" value="P:DNA-templated transcription"/>
    <property type="evidence" value="ECO:0007669"/>
    <property type="project" value="InterPro"/>
</dbReference>
<protein>
    <submittedName>
        <fullName evidence="3">Uncharacterized protein</fullName>
    </submittedName>
</protein>
<comment type="caution">
    <text evidence="3">The sequence shown here is derived from an EMBL/GenBank/DDBJ whole genome shotgun (WGS) entry which is preliminary data.</text>
</comment>
<dbReference type="PANTHER" id="PTHR11800">
    <property type="entry name" value="DNA-DIRECTED RNA POLYMERASE"/>
    <property type="match status" value="1"/>
</dbReference>
<name>A0AA88DFT8_FICCA</name>
<proteinExistence type="predicted"/>
<dbReference type="Proteomes" id="UP001187192">
    <property type="component" value="Unassembled WGS sequence"/>
</dbReference>
<dbReference type="InterPro" id="IPR036603">
    <property type="entry name" value="RBP11-like"/>
</dbReference>
<dbReference type="PANTHER" id="PTHR11800:SF13">
    <property type="entry name" value="DNA-DIRECTED RNA POLYMERASES I AND III SUBUNIT RPAC1"/>
    <property type="match status" value="1"/>
</dbReference>
<keyword evidence="4" id="KW-1185">Reference proteome</keyword>
<dbReference type="Gene3D" id="3.30.1360.10">
    <property type="entry name" value="RNA polymerase, RBP11-like subunit"/>
    <property type="match status" value="1"/>
</dbReference>
<evidence type="ECO:0000313" key="3">
    <source>
        <dbReference type="EMBL" id="GMN37149.1"/>
    </source>
</evidence>
<dbReference type="GO" id="GO:0046983">
    <property type="term" value="F:protein dimerization activity"/>
    <property type="evidence" value="ECO:0007669"/>
    <property type="project" value="InterPro"/>
</dbReference>
<dbReference type="GO" id="GO:0003899">
    <property type="term" value="F:DNA-directed RNA polymerase activity"/>
    <property type="evidence" value="ECO:0007669"/>
    <property type="project" value="TreeGrafter"/>
</dbReference>
<reference evidence="3" key="1">
    <citation type="submission" date="2023-07" db="EMBL/GenBank/DDBJ databases">
        <title>draft genome sequence of fig (Ficus carica).</title>
        <authorList>
            <person name="Takahashi T."/>
            <person name="Nishimura K."/>
        </authorList>
    </citation>
    <scope>NUCLEOTIDE SEQUENCE</scope>
</reference>
<keyword evidence="2" id="KW-0804">Transcription</keyword>
<keyword evidence="1" id="KW-0240">DNA-directed RNA polymerase</keyword>
<dbReference type="EMBL" id="BTGU01002373">
    <property type="protein sequence ID" value="GMN37149.1"/>
    <property type="molecule type" value="Genomic_DNA"/>
</dbReference>
<accession>A0AA88DFT8</accession>
<evidence type="ECO:0000256" key="1">
    <source>
        <dbReference type="ARBA" id="ARBA00022478"/>
    </source>
</evidence>
<dbReference type="GO" id="GO:0005666">
    <property type="term" value="C:RNA polymerase III complex"/>
    <property type="evidence" value="ECO:0007669"/>
    <property type="project" value="TreeGrafter"/>
</dbReference>
<dbReference type="Gramene" id="FCD_00036827-RA">
    <property type="protein sequence ID" value="FCD_00036827-RA:cds"/>
    <property type="gene ID" value="FCD_00036827"/>
</dbReference>
<dbReference type="GO" id="GO:0005736">
    <property type="term" value="C:RNA polymerase I complex"/>
    <property type="evidence" value="ECO:0007669"/>
    <property type="project" value="TreeGrafter"/>
</dbReference>
<evidence type="ECO:0000313" key="4">
    <source>
        <dbReference type="Proteomes" id="UP001187192"/>
    </source>
</evidence>
<organism evidence="3 4">
    <name type="scientific">Ficus carica</name>
    <name type="common">Common fig</name>
    <dbReference type="NCBI Taxonomy" id="3494"/>
    <lineage>
        <taxon>Eukaryota</taxon>
        <taxon>Viridiplantae</taxon>
        <taxon>Streptophyta</taxon>
        <taxon>Embryophyta</taxon>
        <taxon>Tracheophyta</taxon>
        <taxon>Spermatophyta</taxon>
        <taxon>Magnoliopsida</taxon>
        <taxon>eudicotyledons</taxon>
        <taxon>Gunneridae</taxon>
        <taxon>Pentapetalae</taxon>
        <taxon>rosids</taxon>
        <taxon>fabids</taxon>
        <taxon>Rosales</taxon>
        <taxon>Moraceae</taxon>
        <taxon>Ficeae</taxon>
        <taxon>Ficus</taxon>
    </lineage>
</organism>
<gene>
    <name evidence="3" type="ORF">TIFTF001_042583</name>
</gene>